<dbReference type="AlphaFoldDB" id="A0A381QGP4"/>
<gene>
    <name evidence="1" type="ORF">METZ01_LOCUS31355</name>
</gene>
<evidence type="ECO:0000313" key="1">
    <source>
        <dbReference type="EMBL" id="SUZ78501.1"/>
    </source>
</evidence>
<sequence length="32" mass="3417">MSPGANQQEELTNGLPVDPVVAGMMIQPNHLK</sequence>
<proteinExistence type="predicted"/>
<organism evidence="1">
    <name type="scientific">marine metagenome</name>
    <dbReference type="NCBI Taxonomy" id="408172"/>
    <lineage>
        <taxon>unclassified sequences</taxon>
        <taxon>metagenomes</taxon>
        <taxon>ecological metagenomes</taxon>
    </lineage>
</organism>
<reference evidence="1" key="1">
    <citation type="submission" date="2018-05" db="EMBL/GenBank/DDBJ databases">
        <authorList>
            <person name="Lanie J.A."/>
            <person name="Ng W.-L."/>
            <person name="Kazmierczak K.M."/>
            <person name="Andrzejewski T.M."/>
            <person name="Davidsen T.M."/>
            <person name="Wayne K.J."/>
            <person name="Tettelin H."/>
            <person name="Glass J.I."/>
            <person name="Rusch D."/>
            <person name="Podicherti R."/>
            <person name="Tsui H.-C.T."/>
            <person name="Winkler M.E."/>
        </authorList>
    </citation>
    <scope>NUCLEOTIDE SEQUENCE</scope>
</reference>
<dbReference type="EMBL" id="UINC01001356">
    <property type="protein sequence ID" value="SUZ78501.1"/>
    <property type="molecule type" value="Genomic_DNA"/>
</dbReference>
<name>A0A381QGP4_9ZZZZ</name>
<protein>
    <submittedName>
        <fullName evidence="1">Uncharacterized protein</fullName>
    </submittedName>
</protein>
<accession>A0A381QGP4</accession>